<organism evidence="2 3">
    <name type="scientific">Luteolibacter soli</name>
    <dbReference type="NCBI Taxonomy" id="3135280"/>
    <lineage>
        <taxon>Bacteria</taxon>
        <taxon>Pseudomonadati</taxon>
        <taxon>Verrucomicrobiota</taxon>
        <taxon>Verrucomicrobiia</taxon>
        <taxon>Verrucomicrobiales</taxon>
        <taxon>Verrucomicrobiaceae</taxon>
        <taxon>Luteolibacter</taxon>
    </lineage>
</organism>
<evidence type="ECO:0000313" key="2">
    <source>
        <dbReference type="EMBL" id="MEK7952905.1"/>
    </source>
</evidence>
<reference evidence="2 3" key="1">
    <citation type="submission" date="2024-04" db="EMBL/GenBank/DDBJ databases">
        <title>Luteolibacter sp. isolated from soil.</title>
        <authorList>
            <person name="An J."/>
        </authorList>
    </citation>
    <scope>NUCLEOTIDE SEQUENCE [LARGE SCALE GENOMIC DNA]</scope>
    <source>
        <strain evidence="2 3">Y139</strain>
    </source>
</reference>
<keyword evidence="3" id="KW-1185">Reference proteome</keyword>
<dbReference type="PROSITE" id="PS51820">
    <property type="entry name" value="PA14"/>
    <property type="match status" value="1"/>
</dbReference>
<dbReference type="EMBL" id="JBBUKT010000009">
    <property type="protein sequence ID" value="MEK7952905.1"/>
    <property type="molecule type" value="Genomic_DNA"/>
</dbReference>
<evidence type="ECO:0000313" key="3">
    <source>
        <dbReference type="Proteomes" id="UP001371305"/>
    </source>
</evidence>
<name>A0ABU9B227_9BACT</name>
<dbReference type="Proteomes" id="UP001371305">
    <property type="component" value="Unassembled WGS sequence"/>
</dbReference>
<proteinExistence type="predicted"/>
<dbReference type="Pfam" id="PF13385">
    <property type="entry name" value="Laminin_G_3"/>
    <property type="match status" value="1"/>
</dbReference>
<evidence type="ECO:0000259" key="1">
    <source>
        <dbReference type="PROSITE" id="PS51820"/>
    </source>
</evidence>
<dbReference type="SUPFAM" id="SSF49899">
    <property type="entry name" value="Concanavalin A-like lectins/glucanases"/>
    <property type="match status" value="1"/>
</dbReference>
<sequence>MSTALSLPVVEAALVGQWRGTDYVDGQNWTSTPATGSKVATLSGSGTPVAVTSGYAPGTKAVDMPGSPYFVVSQANNPINGATAMSLVAIFKPNGLGSSGGGFYNGSGLIGNEVGGVTEDWGFTWNGSRVSGAAPGNGVMERTIFSDPVSDSELKVAMFTWSNTGVQQIYVNGVLVSSQNTGVMAPRISSSFALGASTSGGSNPFNGQIAELRMYNSDESANAATIASDLRNTYATDVMLESAALNPAGGRFVLVDTTAGQINAAGTFTFLLDGNPTPVTVSKSGARTTVTFAATIDAATSYAYDLTVPKVGGGSANYFSGFTSHRLPVALPGLAGSVGTWGIREISTGDTPLPPNVGNIVAAVSSVLNNPATVEGSAPVFNHADPDTNDQGGVGNFNNDFNILTNAAGEQNFVVVGKTKVTITTPGELRTFSIHSDDGFIMRVTGPGGGRFVHVGGDAQIDDGDFQSLYRDGGTGDSNSRGTFRFDAAGTYDITYLGWDGGGGGYYEVAWAPGTYFDDRDTNLWRLIGNDTDPSIPPFRERWAINPPGPLAGNGTFGVRTFLNAAGVTGIGNMSTFLDTTTRTPANDAANTVDAQVPYLNHRDPNNGGFNRFIDDRPFPGNNNGVDENNVATVAKGRISIPTTGTYTFITTSDDGFVFRLKGTNGAPDPSFRRVTCGGGDPRFQMSNPNEVYFDQANQETRCIVDLAAGSYDIEYLQVENVGGFCYELGVAAGEWPHQTTPPGGFQLVGVPASTVLFPAIAAPGWTVESSIPGLNQFASNIAGAEAKISYTQGLATNDPVWTTLGLNPANRTTTWASLDFNDPQDGSAGSFSPTNPWPLNTTNADNDYAIRATGNIIITQAGYYHLGFQGDDGGYMYIYGVGGNTDPAIDSIVFTHHPQQAAIGTAPGSTVNNAVRTDVGTGNSRTIVRVFLQAGQYQIKTLFFEGGGGSWWEVIGSSETAAYNYPLLTTTAGSAPVNGGLALIEQTVIPNSPGFQINQIVLTGHPVTSVSFNIAGQPGQTYTVQGSTNLTSWVDLTNSLPATGNSTPFSVNLSSFPALSGQQRVFFRATVNP</sequence>
<dbReference type="InterPro" id="IPR013320">
    <property type="entry name" value="ConA-like_dom_sf"/>
</dbReference>
<protein>
    <submittedName>
        <fullName evidence="2">LamG-like jellyroll fold domain-containing protein</fullName>
    </submittedName>
</protein>
<dbReference type="RefSeq" id="WP_341406665.1">
    <property type="nucleotide sequence ID" value="NZ_JBBUKT010000009.1"/>
</dbReference>
<feature type="domain" description="PA14" evidence="1">
    <location>
        <begin position="806"/>
        <end position="973"/>
    </location>
</feature>
<dbReference type="InterPro" id="IPR037524">
    <property type="entry name" value="PA14/GLEYA"/>
</dbReference>
<dbReference type="Gene3D" id="2.60.120.200">
    <property type="match status" value="1"/>
</dbReference>
<comment type="caution">
    <text evidence="2">The sequence shown here is derived from an EMBL/GenBank/DDBJ whole genome shotgun (WGS) entry which is preliminary data.</text>
</comment>
<gene>
    <name evidence="2" type="ORF">WKV53_20500</name>
</gene>
<accession>A0ABU9B227</accession>